<proteinExistence type="predicted"/>
<sequence length="94" mass="11036">MNIMNNVIIEEVKWQSSPITSVYWGSHSRRAFWHTPYPITLDIRKVLTHIINHSHLLISNLSIYKHPFTLLVQFTIYSPPLIKVSIDEPLRTNL</sequence>
<reference evidence="1 2" key="1">
    <citation type="submission" date="2016-10" db="EMBL/GenBank/DDBJ databases">
        <authorList>
            <person name="de Groot N.N."/>
        </authorList>
    </citation>
    <scope>NUCLEOTIDE SEQUENCE [LARGE SCALE GENOMIC DNA]</scope>
    <source>
        <strain evidence="1 2">CGMCC 1.10228</strain>
    </source>
</reference>
<protein>
    <submittedName>
        <fullName evidence="1">Uncharacterized protein</fullName>
    </submittedName>
</protein>
<evidence type="ECO:0000313" key="2">
    <source>
        <dbReference type="Proteomes" id="UP000198854"/>
    </source>
</evidence>
<accession>A0A1G8A561</accession>
<evidence type="ECO:0000313" key="1">
    <source>
        <dbReference type="EMBL" id="SDH16069.1"/>
    </source>
</evidence>
<gene>
    <name evidence="1" type="ORF">SAMN04488136_109150</name>
</gene>
<name>A0A1G8A561_9VIBR</name>
<organism evidence="1 2">
    <name type="scientific">Vibrio xiamenensis</name>
    <dbReference type="NCBI Taxonomy" id="861298"/>
    <lineage>
        <taxon>Bacteria</taxon>
        <taxon>Pseudomonadati</taxon>
        <taxon>Pseudomonadota</taxon>
        <taxon>Gammaproteobacteria</taxon>
        <taxon>Vibrionales</taxon>
        <taxon>Vibrionaceae</taxon>
        <taxon>Vibrio</taxon>
    </lineage>
</organism>
<keyword evidence="2" id="KW-1185">Reference proteome</keyword>
<dbReference type="AlphaFoldDB" id="A0A1G8A561"/>
<dbReference type="Proteomes" id="UP000198854">
    <property type="component" value="Unassembled WGS sequence"/>
</dbReference>
<dbReference type="EMBL" id="FNDD01000009">
    <property type="protein sequence ID" value="SDH16069.1"/>
    <property type="molecule type" value="Genomic_DNA"/>
</dbReference>